<sequence>MFLKSPTPWNVQRTLHPKSAKILGIRSQPVLLTTTEFINNSSVRGLYNTGVTQTVEDTVSNSCSKGGELSVEQEINYTVKMSFGEVGGATRFAYSSSWGKESSRSRSVSDGSTVIASLQATRGTMDIQVDYSASLDRDVACNYPRRFRGHHFWRYDLNAVQAASNMRRTVESSETIRIGFYSSARIIVSDKVSSKRLASFAAVIS</sequence>
<gene>
    <name evidence="1" type="ORF">ABMA28_010693</name>
</gene>
<evidence type="ECO:0000313" key="1">
    <source>
        <dbReference type="EMBL" id="KAL0810575.1"/>
    </source>
</evidence>
<accession>A0ABD0S930</accession>
<comment type="caution">
    <text evidence="1">The sequence shown here is derived from an EMBL/GenBank/DDBJ whole genome shotgun (WGS) entry which is preliminary data.</text>
</comment>
<proteinExistence type="predicted"/>
<dbReference type="Gene3D" id="2.170.15.10">
    <property type="entry name" value="Proaerolysin, chain A, domain 3"/>
    <property type="match status" value="1"/>
</dbReference>
<dbReference type="Proteomes" id="UP001549921">
    <property type="component" value="Unassembled WGS sequence"/>
</dbReference>
<dbReference type="AlphaFoldDB" id="A0ABD0S930"/>
<name>A0ABD0S930_LOXSC</name>
<dbReference type="SUPFAM" id="SSF56973">
    <property type="entry name" value="Aerolisin/ETX pore-forming domain"/>
    <property type="match status" value="1"/>
</dbReference>
<dbReference type="EMBL" id="JBEDNZ010000026">
    <property type="protein sequence ID" value="KAL0810575.1"/>
    <property type="molecule type" value="Genomic_DNA"/>
</dbReference>
<dbReference type="CDD" id="cd20235">
    <property type="entry name" value="PFM_spherulin-2a-like"/>
    <property type="match status" value="1"/>
</dbReference>
<organism evidence="1 2">
    <name type="scientific">Loxostege sticticalis</name>
    <name type="common">Beet webworm moth</name>
    <dbReference type="NCBI Taxonomy" id="481309"/>
    <lineage>
        <taxon>Eukaryota</taxon>
        <taxon>Metazoa</taxon>
        <taxon>Ecdysozoa</taxon>
        <taxon>Arthropoda</taxon>
        <taxon>Hexapoda</taxon>
        <taxon>Insecta</taxon>
        <taxon>Pterygota</taxon>
        <taxon>Neoptera</taxon>
        <taxon>Endopterygota</taxon>
        <taxon>Lepidoptera</taxon>
        <taxon>Glossata</taxon>
        <taxon>Ditrysia</taxon>
        <taxon>Pyraloidea</taxon>
        <taxon>Crambidae</taxon>
        <taxon>Pyraustinae</taxon>
        <taxon>Loxostege</taxon>
    </lineage>
</organism>
<evidence type="ECO:0000313" key="2">
    <source>
        <dbReference type="Proteomes" id="UP001549921"/>
    </source>
</evidence>
<protein>
    <submittedName>
        <fullName evidence="1">Uncharacterized protein</fullName>
    </submittedName>
</protein>
<reference evidence="1 2" key="1">
    <citation type="submission" date="2024-06" db="EMBL/GenBank/DDBJ databases">
        <title>A chromosome-level genome assembly of beet webworm, Loxostege sticticalis.</title>
        <authorList>
            <person name="Zhang Y."/>
        </authorList>
    </citation>
    <scope>NUCLEOTIDE SEQUENCE [LARGE SCALE GENOMIC DNA]</scope>
    <source>
        <strain evidence="1">AQ028</strain>
        <tissue evidence="1">Male pupae</tissue>
    </source>
</reference>